<gene>
    <name evidence="2" type="ORF">FOA19_16235</name>
</gene>
<feature type="transmembrane region" description="Helical" evidence="1">
    <location>
        <begin position="40"/>
        <end position="63"/>
    </location>
</feature>
<accession>A0A5B6TQR2</accession>
<sequence length="88" mass="10271">MMVSDTFLLFFLTITSVVFLVLMNRWMVRQGFPKPVRWKVTVILAVVAALMSLGLMWVLRLYVEHQDMKMEREIDAKIVTLASFCSRT</sequence>
<keyword evidence="1" id="KW-0812">Transmembrane</keyword>
<dbReference type="Proteomes" id="UP000324133">
    <property type="component" value="Unassembled WGS sequence"/>
</dbReference>
<dbReference type="OrthoDB" id="9901221at2"/>
<reference evidence="2 3" key="1">
    <citation type="submission" date="2019-07" db="EMBL/GenBank/DDBJ databases">
        <title>Rufibacter sp. nov., isolated from lake sediment.</title>
        <authorList>
            <person name="Qu J.-H."/>
        </authorList>
    </citation>
    <scope>NUCLEOTIDE SEQUENCE [LARGE SCALE GENOMIC DNA]</scope>
    <source>
        <strain evidence="2 3">NBS58-1</strain>
    </source>
</reference>
<organism evidence="2 3">
    <name type="scientific">Rufibacter hautae</name>
    <dbReference type="NCBI Taxonomy" id="2595005"/>
    <lineage>
        <taxon>Bacteria</taxon>
        <taxon>Pseudomonadati</taxon>
        <taxon>Bacteroidota</taxon>
        <taxon>Cytophagia</taxon>
        <taxon>Cytophagales</taxon>
        <taxon>Hymenobacteraceae</taxon>
        <taxon>Rufibacter</taxon>
    </lineage>
</organism>
<comment type="caution">
    <text evidence="2">The sequence shown here is derived from an EMBL/GenBank/DDBJ whole genome shotgun (WGS) entry which is preliminary data.</text>
</comment>
<protein>
    <submittedName>
        <fullName evidence="2">Uncharacterized protein</fullName>
    </submittedName>
</protein>
<evidence type="ECO:0000313" key="2">
    <source>
        <dbReference type="EMBL" id="KAA3438763.1"/>
    </source>
</evidence>
<evidence type="ECO:0000256" key="1">
    <source>
        <dbReference type="SAM" id="Phobius"/>
    </source>
</evidence>
<feature type="transmembrane region" description="Helical" evidence="1">
    <location>
        <begin position="7"/>
        <end position="28"/>
    </location>
</feature>
<dbReference type="AlphaFoldDB" id="A0A5B6TQR2"/>
<keyword evidence="1" id="KW-1133">Transmembrane helix</keyword>
<evidence type="ECO:0000313" key="3">
    <source>
        <dbReference type="Proteomes" id="UP000324133"/>
    </source>
</evidence>
<keyword evidence="1" id="KW-0472">Membrane</keyword>
<keyword evidence="3" id="KW-1185">Reference proteome</keyword>
<name>A0A5B6TQR2_9BACT</name>
<proteinExistence type="predicted"/>
<dbReference type="EMBL" id="VKKY01000002">
    <property type="protein sequence ID" value="KAA3438763.1"/>
    <property type="molecule type" value="Genomic_DNA"/>
</dbReference>